<dbReference type="Proteomes" id="UP000032266">
    <property type="component" value="Chromosome"/>
</dbReference>
<dbReference type="EMBL" id="CP007142">
    <property type="protein sequence ID" value="AJQ94276.1"/>
    <property type="molecule type" value="Genomic_DNA"/>
</dbReference>
<reference evidence="1 2" key="1">
    <citation type="submission" date="2014-01" db="EMBL/GenBank/DDBJ databases">
        <title>Full genme sequencing of cellulolytic bacterium Gynuella sunshinyii YC6258T gen. nov., sp. nov.</title>
        <authorList>
            <person name="Khan H."/>
            <person name="Chung E.J."/>
            <person name="Chung Y.R."/>
        </authorList>
    </citation>
    <scope>NUCLEOTIDE SEQUENCE [LARGE SCALE GENOMIC DNA]</scope>
    <source>
        <strain evidence="1 2">YC6258</strain>
    </source>
</reference>
<dbReference type="KEGG" id="gsn:YC6258_02237"/>
<protein>
    <submittedName>
        <fullName evidence="1">Uncharacterized protein</fullName>
    </submittedName>
</protein>
<accession>A0A0C5VJ54</accession>
<dbReference type="RefSeq" id="WP_044616836.1">
    <property type="nucleotide sequence ID" value="NZ_CP007142.1"/>
</dbReference>
<evidence type="ECO:0000313" key="1">
    <source>
        <dbReference type="EMBL" id="AJQ94276.1"/>
    </source>
</evidence>
<dbReference type="AlphaFoldDB" id="A0A0C5VJ54"/>
<gene>
    <name evidence="1" type="ORF">YC6258_02237</name>
</gene>
<proteinExistence type="predicted"/>
<keyword evidence="2" id="KW-1185">Reference proteome</keyword>
<evidence type="ECO:0000313" key="2">
    <source>
        <dbReference type="Proteomes" id="UP000032266"/>
    </source>
</evidence>
<sequence length="60" mass="7078">MDWDFKVALYSNHETVAVYWAARLIEIYDSGIVVLDHPHEMSETEYSLFLSRLYALVVNR</sequence>
<organism evidence="1 2">
    <name type="scientific">Gynuella sunshinyii YC6258</name>
    <dbReference type="NCBI Taxonomy" id="1445510"/>
    <lineage>
        <taxon>Bacteria</taxon>
        <taxon>Pseudomonadati</taxon>
        <taxon>Pseudomonadota</taxon>
        <taxon>Gammaproteobacteria</taxon>
        <taxon>Oceanospirillales</taxon>
        <taxon>Saccharospirillaceae</taxon>
        <taxon>Gynuella</taxon>
    </lineage>
</organism>
<dbReference type="HOGENOM" id="CLU_2935062_0_0_6"/>
<name>A0A0C5VJ54_9GAMM</name>